<dbReference type="AlphaFoldDB" id="A0A9D8KHW7"/>
<comment type="caution">
    <text evidence="1">The sequence shown here is derived from an EMBL/GenBank/DDBJ whole genome shotgun (WGS) entry which is preliminary data.</text>
</comment>
<dbReference type="Proteomes" id="UP000809273">
    <property type="component" value="Unassembled WGS sequence"/>
</dbReference>
<evidence type="ECO:0000313" key="2">
    <source>
        <dbReference type="Proteomes" id="UP000809273"/>
    </source>
</evidence>
<proteinExistence type="predicted"/>
<dbReference type="EMBL" id="JAFGIX010000073">
    <property type="protein sequence ID" value="MBN1574317.1"/>
    <property type="molecule type" value="Genomic_DNA"/>
</dbReference>
<accession>A0A9D8KHW7</accession>
<evidence type="ECO:0000313" key="1">
    <source>
        <dbReference type="EMBL" id="MBN1574317.1"/>
    </source>
</evidence>
<reference evidence="1" key="1">
    <citation type="journal article" date="2021" name="Environ. Microbiol.">
        <title>Genomic characterization of three novel Desulfobacterota classes expand the metabolic and phylogenetic diversity of the phylum.</title>
        <authorList>
            <person name="Murphy C.L."/>
            <person name="Biggerstaff J."/>
            <person name="Eichhorn A."/>
            <person name="Ewing E."/>
            <person name="Shahan R."/>
            <person name="Soriano D."/>
            <person name="Stewart S."/>
            <person name="VanMol K."/>
            <person name="Walker R."/>
            <person name="Walters P."/>
            <person name="Elshahed M.S."/>
            <person name="Youssef N.H."/>
        </authorList>
    </citation>
    <scope>NUCLEOTIDE SEQUENCE</scope>
    <source>
        <strain evidence="1">Zod_Metabat.24</strain>
    </source>
</reference>
<protein>
    <submittedName>
        <fullName evidence="1">Uncharacterized protein</fullName>
    </submittedName>
</protein>
<gene>
    <name evidence="1" type="ORF">JW984_14050</name>
</gene>
<name>A0A9D8KHW7_9DELT</name>
<sequence>MDFQNIVLPYEPSLIEALEGRDAELIVHVNDISEIVPAADDVLSSRNRLRSIVVGTDKTLDLLDFSGGWETIPVILYSPGPGSFKDLQQKFDLIHKLNLRPLFPADNKEGVVGLQTLSSTGFQCGVDFGFESPNWEALTDLMTYAILMTTSHANVEPFSYLIENYNPHEFNDWSSVYFDDPKDFLHLDSQGRAALTYSDLASKNFIAENISEVDSMEVCLQLEEKKRAWRRYFLENLPCSTCEGWRVCLGKFERLIDKSGLCSAAPFFKEMLDILDQKYFEIDNRDSQPQQQEMN</sequence>
<reference evidence="1" key="2">
    <citation type="submission" date="2021-01" db="EMBL/GenBank/DDBJ databases">
        <authorList>
            <person name="Hahn C.R."/>
            <person name="Youssef N.H."/>
            <person name="Elshahed M."/>
        </authorList>
    </citation>
    <scope>NUCLEOTIDE SEQUENCE</scope>
    <source>
        <strain evidence="1">Zod_Metabat.24</strain>
    </source>
</reference>
<organism evidence="1 2">
    <name type="scientific">Candidatus Zymogenus saltonus</name>
    <dbReference type="NCBI Taxonomy" id="2844893"/>
    <lineage>
        <taxon>Bacteria</taxon>
        <taxon>Deltaproteobacteria</taxon>
        <taxon>Candidatus Zymogenia</taxon>
        <taxon>Candidatus Zymogeniales</taxon>
        <taxon>Candidatus Zymogenaceae</taxon>
        <taxon>Candidatus Zymogenus</taxon>
    </lineage>
</organism>